<feature type="non-terminal residue" evidence="5">
    <location>
        <position position="1"/>
    </location>
</feature>
<evidence type="ECO:0000256" key="3">
    <source>
        <dbReference type="ARBA" id="ARBA00023204"/>
    </source>
</evidence>
<dbReference type="PANTHER" id="PTHR12159">
    <property type="entry name" value="G/T AND G/U MISMATCH-SPECIFIC DNA GLYCOSYLASE"/>
    <property type="match status" value="1"/>
</dbReference>
<dbReference type="GO" id="GO:0004844">
    <property type="term" value="F:uracil DNA N-glycosylase activity"/>
    <property type="evidence" value="ECO:0007669"/>
    <property type="project" value="TreeGrafter"/>
</dbReference>
<dbReference type="AlphaFoldDB" id="A0A0D7AM92"/>
<keyword evidence="2" id="KW-0378">Hydrolase</keyword>
<dbReference type="InterPro" id="IPR015637">
    <property type="entry name" value="MUG/TDG"/>
</dbReference>
<evidence type="ECO:0000256" key="2">
    <source>
        <dbReference type="ARBA" id="ARBA00022801"/>
    </source>
</evidence>
<name>A0A0D7AM92_9AGAR</name>
<keyword evidence="6" id="KW-1185">Reference proteome</keyword>
<dbReference type="OrthoDB" id="565731at2759"/>
<reference evidence="5 6" key="1">
    <citation type="journal article" date="2015" name="Fungal Genet. Biol.">
        <title>Evolution of novel wood decay mechanisms in Agaricales revealed by the genome sequences of Fistulina hepatica and Cylindrobasidium torrendii.</title>
        <authorList>
            <person name="Floudas D."/>
            <person name="Held B.W."/>
            <person name="Riley R."/>
            <person name="Nagy L.G."/>
            <person name="Koehler G."/>
            <person name="Ransdell A.S."/>
            <person name="Younus H."/>
            <person name="Chow J."/>
            <person name="Chiniquy J."/>
            <person name="Lipzen A."/>
            <person name="Tritt A."/>
            <person name="Sun H."/>
            <person name="Haridas S."/>
            <person name="LaButti K."/>
            <person name="Ohm R.A."/>
            <person name="Kues U."/>
            <person name="Blanchette R.A."/>
            <person name="Grigoriev I.V."/>
            <person name="Minto R.E."/>
            <person name="Hibbett D.S."/>
        </authorList>
    </citation>
    <scope>NUCLEOTIDE SEQUENCE [LARGE SCALE GENOMIC DNA]</scope>
    <source>
        <strain evidence="5 6">ATCC 64428</strain>
    </source>
</reference>
<keyword evidence="1" id="KW-0227">DNA damage</keyword>
<gene>
    <name evidence="5" type="ORF">FISHEDRAFT_23074</name>
</gene>
<dbReference type="CDD" id="cd10028">
    <property type="entry name" value="UDG-F2_TDG_MUG"/>
    <property type="match status" value="1"/>
</dbReference>
<dbReference type="GO" id="GO:0006285">
    <property type="term" value="P:base-excision repair, AP site formation"/>
    <property type="evidence" value="ECO:0007669"/>
    <property type="project" value="InterPro"/>
</dbReference>
<evidence type="ECO:0000256" key="1">
    <source>
        <dbReference type="ARBA" id="ARBA00022763"/>
    </source>
</evidence>
<evidence type="ECO:0000313" key="5">
    <source>
        <dbReference type="EMBL" id="KIY52869.1"/>
    </source>
</evidence>
<dbReference type="GO" id="GO:0008263">
    <property type="term" value="F:pyrimidine-specific mismatch base pair DNA N-glycosylase activity"/>
    <property type="evidence" value="ECO:0007669"/>
    <property type="project" value="TreeGrafter"/>
</dbReference>
<evidence type="ECO:0000259" key="4">
    <source>
        <dbReference type="Pfam" id="PF03167"/>
    </source>
</evidence>
<dbReference type="Gene3D" id="3.40.470.10">
    <property type="entry name" value="Uracil-DNA glycosylase-like domain"/>
    <property type="match status" value="1"/>
</dbReference>
<protein>
    <submittedName>
        <fullName evidence="5">DNA glycosylase</fullName>
    </submittedName>
</protein>
<keyword evidence="3" id="KW-0234">DNA repair</keyword>
<dbReference type="Pfam" id="PF03167">
    <property type="entry name" value="UDG"/>
    <property type="match status" value="1"/>
</dbReference>
<dbReference type="Proteomes" id="UP000054144">
    <property type="component" value="Unassembled WGS sequence"/>
</dbReference>
<organism evidence="5 6">
    <name type="scientific">Fistulina hepatica ATCC 64428</name>
    <dbReference type="NCBI Taxonomy" id="1128425"/>
    <lineage>
        <taxon>Eukaryota</taxon>
        <taxon>Fungi</taxon>
        <taxon>Dikarya</taxon>
        <taxon>Basidiomycota</taxon>
        <taxon>Agaricomycotina</taxon>
        <taxon>Agaricomycetes</taxon>
        <taxon>Agaricomycetidae</taxon>
        <taxon>Agaricales</taxon>
        <taxon>Fistulinaceae</taxon>
        <taxon>Fistulina</taxon>
    </lineage>
</organism>
<dbReference type="InterPro" id="IPR005122">
    <property type="entry name" value="Uracil-DNA_glycosylase-like"/>
</dbReference>
<dbReference type="PANTHER" id="PTHR12159:SF9">
    <property type="entry name" value="G_T MISMATCH-SPECIFIC THYMINE DNA GLYCOSYLASE"/>
    <property type="match status" value="1"/>
</dbReference>
<dbReference type="EMBL" id="KN881629">
    <property type="protein sequence ID" value="KIY52869.1"/>
    <property type="molecule type" value="Genomic_DNA"/>
</dbReference>
<sequence length="179" mass="19876">SPGIKSAEIGHHFGNPTNYFWRCLFWSGLTPEQISPLDDSTLPERFAYGLTNLVPRPTAEQGELAPDERAAGVPVFLSKVAQFRPRIVCYVGNQIADTVRSSLKRTSSSSIILHARYGIEPYKLVNSSDSVVLETLFFAMPSTSGRVVGYDRQKKIEVFVSLRDTLVTVKRGEMDTGHL</sequence>
<accession>A0A0D7AM92</accession>
<feature type="non-terminal residue" evidence="5">
    <location>
        <position position="179"/>
    </location>
</feature>
<proteinExistence type="predicted"/>
<evidence type="ECO:0000313" key="6">
    <source>
        <dbReference type="Proteomes" id="UP000054144"/>
    </source>
</evidence>
<dbReference type="SUPFAM" id="SSF52141">
    <property type="entry name" value="Uracil-DNA glycosylase-like"/>
    <property type="match status" value="1"/>
</dbReference>
<dbReference type="InterPro" id="IPR036895">
    <property type="entry name" value="Uracil-DNA_glycosylase-like_sf"/>
</dbReference>
<feature type="domain" description="Uracil-DNA glycosylase-like" evidence="4">
    <location>
        <begin position="2"/>
        <end position="152"/>
    </location>
</feature>